<dbReference type="RefSeq" id="WP_058624225.1">
    <property type="nucleotide sequence ID" value="NZ_LDRT01000077.1"/>
</dbReference>
<accession>A0A147EW27</accession>
<name>A0A147EW27_MICTE</name>
<evidence type="ECO:0000256" key="2">
    <source>
        <dbReference type="ARBA" id="ARBA00023295"/>
    </source>
</evidence>
<dbReference type="PANTHER" id="PTHR12304:SF4">
    <property type="entry name" value="URIDINE NUCLEOSIDASE"/>
    <property type="match status" value="1"/>
</dbReference>
<dbReference type="InterPro" id="IPR036452">
    <property type="entry name" value="Ribo_hydro-like"/>
</dbReference>
<organism evidence="4 5">
    <name type="scientific">Microbacterium testaceum</name>
    <name type="common">Aureobacterium testaceum</name>
    <name type="synonym">Brevibacterium testaceum</name>
    <dbReference type="NCBI Taxonomy" id="2033"/>
    <lineage>
        <taxon>Bacteria</taxon>
        <taxon>Bacillati</taxon>
        <taxon>Actinomycetota</taxon>
        <taxon>Actinomycetes</taxon>
        <taxon>Micrococcales</taxon>
        <taxon>Microbacteriaceae</taxon>
        <taxon>Microbacterium</taxon>
    </lineage>
</organism>
<dbReference type="Pfam" id="PF01156">
    <property type="entry name" value="IU_nuc_hydro"/>
    <property type="match status" value="1"/>
</dbReference>
<dbReference type="PATRIC" id="fig|2033.6.peg.3586"/>
<evidence type="ECO:0000256" key="1">
    <source>
        <dbReference type="ARBA" id="ARBA00022801"/>
    </source>
</evidence>
<feature type="domain" description="Inosine/uridine-preferring nucleoside hydrolase" evidence="3">
    <location>
        <begin position="18"/>
        <end position="321"/>
    </location>
</feature>
<gene>
    <name evidence="4" type="ORF">NS220_11720</name>
</gene>
<dbReference type="Gene3D" id="3.90.245.10">
    <property type="entry name" value="Ribonucleoside hydrolase-like"/>
    <property type="match status" value="1"/>
</dbReference>
<dbReference type="OrthoDB" id="9797882at2"/>
<reference evidence="4 5" key="1">
    <citation type="journal article" date="2016" name="Front. Microbiol.">
        <title>Genomic Resource of Rice Seed Associated Bacteria.</title>
        <authorList>
            <person name="Midha S."/>
            <person name="Bansal K."/>
            <person name="Sharma S."/>
            <person name="Kumar N."/>
            <person name="Patil P.P."/>
            <person name="Chaudhry V."/>
            <person name="Patil P.B."/>
        </authorList>
    </citation>
    <scope>NUCLEOTIDE SEQUENCE [LARGE SCALE GENOMIC DNA]</scope>
    <source>
        <strain evidence="4 5">NS220</strain>
    </source>
</reference>
<evidence type="ECO:0000259" key="3">
    <source>
        <dbReference type="Pfam" id="PF01156"/>
    </source>
</evidence>
<dbReference type="GO" id="GO:0006152">
    <property type="term" value="P:purine nucleoside catabolic process"/>
    <property type="evidence" value="ECO:0007669"/>
    <property type="project" value="TreeGrafter"/>
</dbReference>
<dbReference type="Proteomes" id="UP000075025">
    <property type="component" value="Unassembled WGS sequence"/>
</dbReference>
<evidence type="ECO:0000313" key="4">
    <source>
        <dbReference type="EMBL" id="KTR93660.1"/>
    </source>
</evidence>
<dbReference type="AlphaFoldDB" id="A0A147EW27"/>
<dbReference type="GO" id="GO:0008477">
    <property type="term" value="F:purine nucleosidase activity"/>
    <property type="evidence" value="ECO:0007669"/>
    <property type="project" value="TreeGrafter"/>
</dbReference>
<evidence type="ECO:0000313" key="5">
    <source>
        <dbReference type="Proteomes" id="UP000075025"/>
    </source>
</evidence>
<sequence length="336" mass="36070">MASLPVPPVDAPRARQRVLVDTDTGLDDAHSLMYLLAQPDVEIEAITTIYGNTPVEDSARNVRTVLRLAGREDIPVHLGEAAPIEGEASIADFVHGTDGLGDRFERAELRVEDESAVDAIVRIAAENPGEVDLHPLGPLTNIARALERDPDLFLKYRSIVIMGGAGPYPAPGGATLTDANTANDRRAAEIVFGARNNGNVVMVGVNVTAQAILDEHVLSVLRGIGTPWATFAGEVLDAYNDFYQHKWGRRISSAHDGLATVVLHRPEIVTGWIEGPVDYTPYADSLATRIALTSDGLPLVWGTPDGPSVRAVTSFDKTEFLRRFVQALSTGPASRG</sequence>
<dbReference type="InterPro" id="IPR023186">
    <property type="entry name" value="IUNH"/>
</dbReference>
<dbReference type="EMBL" id="LDRT01000077">
    <property type="protein sequence ID" value="KTR93660.1"/>
    <property type="molecule type" value="Genomic_DNA"/>
</dbReference>
<proteinExistence type="predicted"/>
<comment type="caution">
    <text evidence="4">The sequence shown here is derived from an EMBL/GenBank/DDBJ whole genome shotgun (WGS) entry which is preliminary data.</text>
</comment>
<dbReference type="PANTHER" id="PTHR12304">
    <property type="entry name" value="INOSINE-URIDINE PREFERRING NUCLEOSIDE HYDROLASE"/>
    <property type="match status" value="1"/>
</dbReference>
<dbReference type="SUPFAM" id="SSF53590">
    <property type="entry name" value="Nucleoside hydrolase"/>
    <property type="match status" value="1"/>
</dbReference>
<dbReference type="GO" id="GO:0005829">
    <property type="term" value="C:cytosol"/>
    <property type="evidence" value="ECO:0007669"/>
    <property type="project" value="TreeGrafter"/>
</dbReference>
<keyword evidence="2" id="KW-0326">Glycosidase</keyword>
<dbReference type="InterPro" id="IPR001910">
    <property type="entry name" value="Inosine/uridine_hydrolase_dom"/>
</dbReference>
<keyword evidence="1" id="KW-0378">Hydrolase</keyword>
<protein>
    <recommendedName>
        <fullName evidence="3">Inosine/uridine-preferring nucleoside hydrolase domain-containing protein</fullName>
    </recommendedName>
</protein>